<evidence type="ECO:0000313" key="5">
    <source>
        <dbReference type="EMBL" id="AEE51645.1"/>
    </source>
</evidence>
<evidence type="ECO:0000256" key="1">
    <source>
        <dbReference type="ARBA" id="ARBA00022691"/>
    </source>
</evidence>
<comment type="similarity">
    <text evidence="2">Belongs to the SAM hydrolase / SAM-dependent halogenase family.</text>
</comment>
<evidence type="ECO:0000259" key="4">
    <source>
        <dbReference type="Pfam" id="PF20257"/>
    </source>
</evidence>
<evidence type="ECO:0000259" key="3">
    <source>
        <dbReference type="Pfam" id="PF01887"/>
    </source>
</evidence>
<gene>
    <name evidence="5" type="ordered locus">Halhy_3793</name>
</gene>
<feature type="domain" description="S-adenosyl-l-methionine hydroxide adenosyltransferase N-terminal" evidence="3">
    <location>
        <begin position="4"/>
        <end position="141"/>
    </location>
</feature>
<dbReference type="HOGENOM" id="CLU_059734_1_1_10"/>
<dbReference type="AlphaFoldDB" id="F4L238"/>
<sequence>MAIVTLTTDFGLQDYYAALVKGALLCAKPDLQIVDVSHHINNYDIVQAAFILRNTWKNFPEGTIHLIGVNDLASAEQRFLGLTHAGHFFITPDNGLLALLFDQIEEPVFSLPVPAESSFPIKDVFAQSVWHLTQGQSFDQFAEPITDMVQRITFQPVISPNRIRGAVIYIDQYENVISNISRELFERVGQNRAFELYFKRNDPILKLNRNYYDVAVGETLCLINSADYLELAINMGKASSMLGLKLEDTIQIDFKG</sequence>
<dbReference type="PANTHER" id="PTHR35092">
    <property type="entry name" value="CHLORINASE MJ1651"/>
    <property type="match status" value="1"/>
</dbReference>
<evidence type="ECO:0000256" key="2">
    <source>
        <dbReference type="ARBA" id="ARBA00024035"/>
    </source>
</evidence>
<dbReference type="eggNOG" id="COG1912">
    <property type="taxonomic scope" value="Bacteria"/>
</dbReference>
<proteinExistence type="inferred from homology"/>
<dbReference type="KEGG" id="hhy:Halhy_3793"/>
<organism evidence="5 6">
    <name type="scientific">Haliscomenobacter hydrossis (strain ATCC 27775 / DSM 1100 / LMG 10767 / O)</name>
    <dbReference type="NCBI Taxonomy" id="760192"/>
    <lineage>
        <taxon>Bacteria</taxon>
        <taxon>Pseudomonadati</taxon>
        <taxon>Bacteroidota</taxon>
        <taxon>Saprospiria</taxon>
        <taxon>Saprospirales</taxon>
        <taxon>Haliscomenobacteraceae</taxon>
        <taxon>Haliscomenobacter</taxon>
    </lineage>
</organism>
<dbReference type="InterPro" id="IPR046470">
    <property type="entry name" value="SAM_HAT_C"/>
</dbReference>
<dbReference type="PIRSF" id="PIRSF006779">
    <property type="entry name" value="UCP006779"/>
    <property type="match status" value="1"/>
</dbReference>
<dbReference type="InterPro" id="IPR046469">
    <property type="entry name" value="SAM_HAT_N"/>
</dbReference>
<dbReference type="Gene3D" id="2.40.30.90">
    <property type="entry name" value="Bacterial fluorinating enzyme like"/>
    <property type="match status" value="1"/>
</dbReference>
<evidence type="ECO:0008006" key="7">
    <source>
        <dbReference type="Google" id="ProtNLM"/>
    </source>
</evidence>
<evidence type="ECO:0000313" key="6">
    <source>
        <dbReference type="Proteomes" id="UP000008461"/>
    </source>
</evidence>
<dbReference type="Proteomes" id="UP000008461">
    <property type="component" value="Chromosome"/>
</dbReference>
<protein>
    <recommendedName>
        <fullName evidence="7">S-adenosyl-l-methionine hydroxide adenosyltransferase</fullName>
    </recommendedName>
</protein>
<dbReference type="STRING" id="760192.Halhy_3793"/>
<feature type="domain" description="S-adenosyl-l-methionine hydroxide adenosyltransferase C-terminal" evidence="4">
    <location>
        <begin position="165"/>
        <end position="250"/>
    </location>
</feature>
<dbReference type="PANTHER" id="PTHR35092:SF1">
    <property type="entry name" value="CHLORINASE MJ1651"/>
    <property type="match status" value="1"/>
</dbReference>
<reference key="2">
    <citation type="submission" date="2011-04" db="EMBL/GenBank/DDBJ databases">
        <title>Complete sequence of chromosome of Haliscomenobacter hydrossis DSM 1100.</title>
        <authorList>
            <consortium name="US DOE Joint Genome Institute (JGI-PGF)"/>
            <person name="Lucas S."/>
            <person name="Han J."/>
            <person name="Lapidus A."/>
            <person name="Bruce D."/>
            <person name="Goodwin L."/>
            <person name="Pitluck S."/>
            <person name="Peters L."/>
            <person name="Kyrpides N."/>
            <person name="Mavromatis K."/>
            <person name="Ivanova N."/>
            <person name="Ovchinnikova G."/>
            <person name="Pagani I."/>
            <person name="Daligault H."/>
            <person name="Detter J.C."/>
            <person name="Han C."/>
            <person name="Land M."/>
            <person name="Hauser L."/>
            <person name="Markowitz V."/>
            <person name="Cheng J.-F."/>
            <person name="Hugenholtz P."/>
            <person name="Woyke T."/>
            <person name="Wu D."/>
            <person name="Verbarg S."/>
            <person name="Frueling A."/>
            <person name="Brambilla E."/>
            <person name="Klenk H.-P."/>
            <person name="Eisen J.A."/>
        </authorList>
    </citation>
    <scope>NUCLEOTIDE SEQUENCE</scope>
    <source>
        <strain>DSM 1100</strain>
    </source>
</reference>
<accession>F4L238</accession>
<keyword evidence="1" id="KW-0949">S-adenosyl-L-methionine</keyword>
<dbReference type="InterPro" id="IPR023228">
    <property type="entry name" value="SAM_OH_AdoTrfase_N_sf"/>
</dbReference>
<dbReference type="Pfam" id="PF01887">
    <property type="entry name" value="SAM_HAT_N"/>
    <property type="match status" value="1"/>
</dbReference>
<reference evidence="5 6" key="1">
    <citation type="journal article" date="2011" name="Stand. Genomic Sci.">
        <title>Complete genome sequence of Haliscomenobacter hydrossis type strain (O).</title>
        <authorList>
            <consortium name="US DOE Joint Genome Institute (JGI-PGF)"/>
            <person name="Daligault H."/>
            <person name="Lapidus A."/>
            <person name="Zeytun A."/>
            <person name="Nolan M."/>
            <person name="Lucas S."/>
            <person name="Del Rio T.G."/>
            <person name="Tice H."/>
            <person name="Cheng J.F."/>
            <person name="Tapia R."/>
            <person name="Han C."/>
            <person name="Goodwin L."/>
            <person name="Pitluck S."/>
            <person name="Liolios K."/>
            <person name="Pagani I."/>
            <person name="Ivanova N."/>
            <person name="Huntemann M."/>
            <person name="Mavromatis K."/>
            <person name="Mikhailova N."/>
            <person name="Pati A."/>
            <person name="Chen A."/>
            <person name="Palaniappan K."/>
            <person name="Land M."/>
            <person name="Hauser L."/>
            <person name="Brambilla E.M."/>
            <person name="Rohde M."/>
            <person name="Verbarg S."/>
            <person name="Goker M."/>
            <person name="Bristow J."/>
            <person name="Eisen J.A."/>
            <person name="Markowitz V."/>
            <person name="Hugenholtz P."/>
            <person name="Kyrpides N.C."/>
            <person name="Klenk H.P."/>
            <person name="Woyke T."/>
        </authorList>
    </citation>
    <scope>NUCLEOTIDE SEQUENCE [LARGE SCALE GENOMIC DNA]</scope>
    <source>
        <strain evidence="6">ATCC 27775 / DSM 1100 / LMG 10767 / O</strain>
    </source>
</reference>
<dbReference type="OrthoDB" id="9792195at2"/>
<dbReference type="InterPro" id="IPR002747">
    <property type="entry name" value="SAM_OH_AdoTrfase"/>
</dbReference>
<dbReference type="EMBL" id="CP002691">
    <property type="protein sequence ID" value="AEE51645.1"/>
    <property type="molecule type" value="Genomic_DNA"/>
</dbReference>
<dbReference type="InterPro" id="IPR023227">
    <property type="entry name" value="SAM_OH_AdoTrfase_C_sf"/>
</dbReference>
<keyword evidence="6" id="KW-1185">Reference proteome</keyword>
<dbReference type="Gene3D" id="3.40.50.10790">
    <property type="entry name" value="S-adenosyl-l-methionine hydroxide adenosyltransferase, N-terminal"/>
    <property type="match status" value="1"/>
</dbReference>
<name>F4L238_HALH1</name>
<dbReference type="SUPFAM" id="SSF101852">
    <property type="entry name" value="Bacterial fluorinating enzyme, C-terminal domain"/>
    <property type="match status" value="1"/>
</dbReference>
<dbReference type="Pfam" id="PF20257">
    <property type="entry name" value="SAM_HAT_C"/>
    <property type="match status" value="1"/>
</dbReference>
<dbReference type="RefSeq" id="WP_013766184.1">
    <property type="nucleotide sequence ID" value="NC_015510.1"/>
</dbReference>
<dbReference type="SUPFAM" id="SSF102522">
    <property type="entry name" value="Bacterial fluorinating enzyme, N-terminal domain"/>
    <property type="match status" value="1"/>
</dbReference>